<accession>A0ABQ6BME7</accession>
<evidence type="ECO:0000256" key="1">
    <source>
        <dbReference type="SAM" id="MobiDB-lite"/>
    </source>
</evidence>
<name>A0ABQ6BME7_9CAUL</name>
<organism evidence="2 3">
    <name type="scientific">Brevundimonas denitrificans</name>
    <dbReference type="NCBI Taxonomy" id="1443434"/>
    <lineage>
        <taxon>Bacteria</taxon>
        <taxon>Pseudomonadati</taxon>
        <taxon>Pseudomonadota</taxon>
        <taxon>Alphaproteobacteria</taxon>
        <taxon>Caulobacterales</taxon>
        <taxon>Caulobacteraceae</taxon>
        <taxon>Brevundimonas</taxon>
    </lineage>
</organism>
<keyword evidence="3" id="KW-1185">Reference proteome</keyword>
<evidence type="ECO:0000313" key="3">
    <source>
        <dbReference type="Proteomes" id="UP001156921"/>
    </source>
</evidence>
<gene>
    <name evidence="2" type="ORF">GCM10007859_26660</name>
</gene>
<evidence type="ECO:0000313" key="2">
    <source>
        <dbReference type="EMBL" id="GLS02637.1"/>
    </source>
</evidence>
<reference evidence="3" key="1">
    <citation type="journal article" date="2019" name="Int. J. Syst. Evol. Microbiol.">
        <title>The Global Catalogue of Microorganisms (GCM) 10K type strain sequencing project: providing services to taxonomists for standard genome sequencing and annotation.</title>
        <authorList>
            <consortium name="The Broad Institute Genomics Platform"/>
            <consortium name="The Broad Institute Genome Sequencing Center for Infectious Disease"/>
            <person name="Wu L."/>
            <person name="Ma J."/>
        </authorList>
    </citation>
    <scope>NUCLEOTIDE SEQUENCE [LARGE SCALE GENOMIC DNA]</scope>
    <source>
        <strain evidence="3">NBRC 110107</strain>
    </source>
</reference>
<proteinExistence type="predicted"/>
<comment type="caution">
    <text evidence="2">The sequence shown here is derived from an EMBL/GenBank/DDBJ whole genome shotgun (WGS) entry which is preliminary data.</text>
</comment>
<protein>
    <submittedName>
        <fullName evidence="2">Uncharacterized protein</fullName>
    </submittedName>
</protein>
<sequence>MLFRKTHDLLTVAGRAHARLHLVEAIEHLIEPGLGQSQGGSASSKREAVFTPPDAALSMRRGDGVIVTGPHKAVSRVSPQEDGPQLTGRLEGPCLTER</sequence>
<dbReference type="EMBL" id="BSOY01000086">
    <property type="protein sequence ID" value="GLS02637.1"/>
    <property type="molecule type" value="Genomic_DNA"/>
</dbReference>
<dbReference type="Proteomes" id="UP001156921">
    <property type="component" value="Unassembled WGS sequence"/>
</dbReference>
<feature type="region of interest" description="Disordered" evidence="1">
    <location>
        <begin position="68"/>
        <end position="98"/>
    </location>
</feature>